<evidence type="ECO:0000259" key="5">
    <source>
        <dbReference type="Pfam" id="PF11799"/>
    </source>
</evidence>
<dbReference type="InterPro" id="IPR017961">
    <property type="entry name" value="DNA_pol_Y-fam_little_finger"/>
</dbReference>
<dbReference type="Gene3D" id="3.30.70.270">
    <property type="match status" value="1"/>
</dbReference>
<sequence length="523" mass="56561">MRGVVWIPDWPVVTALLTGQARPEDPIAVVSQRIIAVNGIAQRAGVRVGMKRREAQSILPGLTCVRHNPEQDAAQFERVVRACEEHVAYVSVLEPGTITFFARGPAKSAGGIAALSEQLIGSIASATGVEAHVGFGQGLLTAVLAARQDAHIHNMRPFLDAHPIDSLAAAAFTSQAKARVAAFINAMKTLGIQCIGDLRALDRSALAARFGAVATHVMELLDGGDLDGVGVTYPIRELVVERSVDPPLNNADQAAFLARQMAHELSHDLASRGVVAQEIVIAVRTEEGHVRERLWSVAVASPRDITDRVRWQLGAWLAEADSDGGGLGSGIAHIAVTARQIAAAGLAQGTLWGGDRRGDAQAQRAVSRIQALLGDQAVVVPQRVGGRHPLESHKKRLWDAAPTQEPRVQAPFPGRLPEPWPHVVKAQPDKIRVVDSQGHECLLSSLGTFYCGDRCVDPRPAQLISRHSAAVVADYAGPWLQAVGWWNPHTQQRKAWMEVVDDARRGYLIFRENNQWWLAGVYE</sequence>
<keyword evidence="7" id="KW-1185">Reference proteome</keyword>
<dbReference type="GO" id="GO:0003684">
    <property type="term" value="F:damaged DNA binding"/>
    <property type="evidence" value="ECO:0007669"/>
    <property type="project" value="InterPro"/>
</dbReference>
<dbReference type="GO" id="GO:0006281">
    <property type="term" value="P:DNA repair"/>
    <property type="evidence" value="ECO:0007669"/>
    <property type="project" value="InterPro"/>
</dbReference>
<evidence type="ECO:0000256" key="2">
    <source>
        <dbReference type="ARBA" id="ARBA00022763"/>
    </source>
</evidence>
<evidence type="ECO:0000256" key="1">
    <source>
        <dbReference type="ARBA" id="ARBA00010945"/>
    </source>
</evidence>
<feature type="domain" description="DNA polymerase Y-family little finger" evidence="5">
    <location>
        <begin position="238"/>
        <end position="351"/>
    </location>
</feature>
<dbReference type="AlphaFoldDB" id="A0A3S5EVX2"/>
<name>A0A3S5EVX2_9ACTO</name>
<protein>
    <submittedName>
        <fullName evidence="6">DNA polymerase IV</fullName>
    </submittedName>
</protein>
<proteinExistence type="inferred from homology"/>
<evidence type="ECO:0000259" key="4">
    <source>
        <dbReference type="Pfam" id="PF00817"/>
    </source>
</evidence>
<dbReference type="OrthoDB" id="5244088at2"/>
<dbReference type="PANTHER" id="PTHR35369">
    <property type="entry name" value="BLR3025 PROTEIN-RELATED"/>
    <property type="match status" value="1"/>
</dbReference>
<dbReference type="KEGG" id="tbw:NCTC13354_00036"/>
<dbReference type="PANTHER" id="PTHR35369:SF2">
    <property type="entry name" value="BLR3025 PROTEIN"/>
    <property type="match status" value="1"/>
</dbReference>
<dbReference type="Gene3D" id="3.40.1170.60">
    <property type="match status" value="1"/>
</dbReference>
<keyword evidence="2" id="KW-0227">DNA damage</keyword>
<dbReference type="InterPro" id="IPR001126">
    <property type="entry name" value="UmuC"/>
</dbReference>
<dbReference type="InterPro" id="IPR043502">
    <property type="entry name" value="DNA/RNA_pol_sf"/>
</dbReference>
<evidence type="ECO:0000313" key="7">
    <source>
        <dbReference type="Proteomes" id="UP000269542"/>
    </source>
</evidence>
<dbReference type="Pfam" id="PF11799">
    <property type="entry name" value="IMS_C"/>
    <property type="match status" value="1"/>
</dbReference>
<evidence type="ECO:0000256" key="3">
    <source>
        <dbReference type="ARBA" id="ARBA00025589"/>
    </source>
</evidence>
<dbReference type="InterPro" id="IPR043128">
    <property type="entry name" value="Rev_trsase/Diguanyl_cyclase"/>
</dbReference>
<comment type="function">
    <text evidence="3">Poorly processive, error-prone DNA polymerase involved in untargeted mutagenesis. Copies undamaged DNA at stalled replication forks, which arise in vivo from mismatched or misaligned primer ends. These misaligned primers can be extended by PolIV. Exhibits no 3'-5' exonuclease (proofreading) activity. May be involved in translesional synthesis, in conjunction with the beta clamp from PolIII.</text>
</comment>
<dbReference type="SUPFAM" id="SSF56672">
    <property type="entry name" value="DNA/RNA polymerases"/>
    <property type="match status" value="1"/>
</dbReference>
<comment type="similarity">
    <text evidence="1">Belongs to the DNA polymerase type-Y family.</text>
</comment>
<dbReference type="CDD" id="cd03468">
    <property type="entry name" value="PolY_like"/>
    <property type="match status" value="1"/>
</dbReference>
<dbReference type="EMBL" id="LR134476">
    <property type="protein sequence ID" value="VEI12362.1"/>
    <property type="molecule type" value="Genomic_DNA"/>
</dbReference>
<accession>A0A3S5EVX2</accession>
<gene>
    <name evidence="6" type="ORF">NCTC13354_00036</name>
</gene>
<organism evidence="6 7">
    <name type="scientific">Trueperella bialowiezensis</name>
    <dbReference type="NCBI Taxonomy" id="312285"/>
    <lineage>
        <taxon>Bacteria</taxon>
        <taxon>Bacillati</taxon>
        <taxon>Actinomycetota</taxon>
        <taxon>Actinomycetes</taxon>
        <taxon>Actinomycetales</taxon>
        <taxon>Actinomycetaceae</taxon>
        <taxon>Trueperella</taxon>
    </lineage>
</organism>
<dbReference type="InterPro" id="IPR050356">
    <property type="entry name" value="SulA_CellDiv_inhibitor"/>
</dbReference>
<feature type="domain" description="UmuC" evidence="4">
    <location>
        <begin position="24"/>
        <end position="146"/>
    </location>
</feature>
<dbReference type="RefSeq" id="WP_126415575.1">
    <property type="nucleotide sequence ID" value="NZ_LR134476.1"/>
</dbReference>
<dbReference type="Proteomes" id="UP000269542">
    <property type="component" value="Chromosome"/>
</dbReference>
<reference evidence="6 7" key="1">
    <citation type="submission" date="2018-12" db="EMBL/GenBank/DDBJ databases">
        <authorList>
            <consortium name="Pathogen Informatics"/>
        </authorList>
    </citation>
    <scope>NUCLEOTIDE SEQUENCE [LARGE SCALE GENOMIC DNA]</scope>
    <source>
        <strain evidence="6 7">NCTC13354</strain>
    </source>
</reference>
<evidence type="ECO:0000313" key="6">
    <source>
        <dbReference type="EMBL" id="VEI12362.1"/>
    </source>
</evidence>
<dbReference type="Pfam" id="PF00817">
    <property type="entry name" value="IMS"/>
    <property type="match status" value="1"/>
</dbReference>